<protein>
    <submittedName>
        <fullName evidence="2">Uncharacterized protein</fullName>
    </submittedName>
</protein>
<proteinExistence type="predicted"/>
<keyword evidence="2" id="KW-0614">Plasmid</keyword>
<keyword evidence="1" id="KW-0472">Membrane</keyword>
<sequence>MQILFTITISLFYLLLSWLFYDGFKVRSERGGVVNLIMAWGQLPLSFLCSFLFSLGTVSLISQNISIMESVAILTSSLIMQIVFAYKYVTLKAFITKLRS</sequence>
<accession>A0A1W6UV19</accession>
<reference evidence="2" key="1">
    <citation type="submission" date="2016-10" db="EMBL/GenBank/DDBJ databases">
        <title>The High Quality Genome of Vibrio alginolyticus K01M1.</title>
        <authorList>
            <person name="Wendling C."/>
            <person name="Chibani C.M."/>
            <person name="Hertel R."/>
            <person name="Sproer C."/>
            <person name="Bunk B."/>
            <person name="Overmann J."/>
            <person name="Roth O."/>
            <person name="Liesegang H."/>
        </authorList>
    </citation>
    <scope>NUCLEOTIDE SEQUENCE</scope>
    <source>
        <strain evidence="2">K05K4</strain>
        <plasmid evidence="2">pL289</plasmid>
    </source>
</reference>
<keyword evidence="1" id="KW-1133">Transmembrane helix</keyword>
<feature type="transmembrane region" description="Helical" evidence="1">
    <location>
        <begin position="36"/>
        <end position="61"/>
    </location>
</feature>
<dbReference type="AlphaFoldDB" id="A0A1W6UV19"/>
<evidence type="ECO:0000256" key="1">
    <source>
        <dbReference type="SAM" id="Phobius"/>
    </source>
</evidence>
<feature type="transmembrane region" description="Helical" evidence="1">
    <location>
        <begin position="6"/>
        <end position="24"/>
    </location>
</feature>
<gene>
    <name evidence="2" type="ORF">K05K4_50920</name>
</gene>
<keyword evidence="1" id="KW-0812">Transmembrane</keyword>
<feature type="transmembrane region" description="Helical" evidence="1">
    <location>
        <begin position="67"/>
        <end position="89"/>
    </location>
</feature>
<geneLocation type="plasmid" evidence="2">
    <name>pL289</name>
</geneLocation>
<name>A0A1W6UV19_VIBAL</name>
<evidence type="ECO:0000313" key="2">
    <source>
        <dbReference type="EMBL" id="ARP21794.1"/>
    </source>
</evidence>
<organism evidence="2">
    <name type="scientific">Vibrio alginolyticus</name>
    <dbReference type="NCBI Taxonomy" id="663"/>
    <lineage>
        <taxon>Bacteria</taxon>
        <taxon>Pseudomonadati</taxon>
        <taxon>Pseudomonadota</taxon>
        <taxon>Gammaproteobacteria</taxon>
        <taxon>Vibrionales</taxon>
        <taxon>Vibrionaceae</taxon>
        <taxon>Vibrio</taxon>
    </lineage>
</organism>
<dbReference type="EMBL" id="CP017904">
    <property type="protein sequence ID" value="ARP21794.1"/>
    <property type="molecule type" value="Genomic_DNA"/>
</dbReference>